<dbReference type="InterPro" id="IPR003599">
    <property type="entry name" value="Ig_sub"/>
</dbReference>
<dbReference type="GO" id="GO:0004888">
    <property type="term" value="F:transmembrane signaling receptor activity"/>
    <property type="evidence" value="ECO:0007669"/>
    <property type="project" value="TreeGrafter"/>
</dbReference>
<keyword evidence="6" id="KW-1185">Reference proteome</keyword>
<keyword evidence="3" id="KW-0472">Membrane</keyword>
<dbReference type="InterPro" id="IPR013783">
    <property type="entry name" value="Ig-like_fold"/>
</dbReference>
<dbReference type="InterPro" id="IPR050488">
    <property type="entry name" value="Ig_Fc_receptor"/>
</dbReference>
<keyword evidence="1" id="KW-0732">Signal</keyword>
<dbReference type="GO" id="GO:0009897">
    <property type="term" value="C:external side of plasma membrane"/>
    <property type="evidence" value="ECO:0007669"/>
    <property type="project" value="TreeGrafter"/>
</dbReference>
<dbReference type="PANTHER" id="PTHR11481">
    <property type="entry name" value="IMMUNOGLOBULIN FC RECEPTOR"/>
    <property type="match status" value="1"/>
</dbReference>
<organism evidence="5 6">
    <name type="scientific">Scomber scombrus</name>
    <name type="common">Atlantic mackerel</name>
    <name type="synonym">Scomber vernalis</name>
    <dbReference type="NCBI Taxonomy" id="13677"/>
    <lineage>
        <taxon>Eukaryota</taxon>
        <taxon>Metazoa</taxon>
        <taxon>Chordata</taxon>
        <taxon>Craniata</taxon>
        <taxon>Vertebrata</taxon>
        <taxon>Euteleostomi</taxon>
        <taxon>Actinopterygii</taxon>
        <taxon>Neopterygii</taxon>
        <taxon>Teleostei</taxon>
        <taxon>Neoteleostei</taxon>
        <taxon>Acanthomorphata</taxon>
        <taxon>Pelagiaria</taxon>
        <taxon>Scombriformes</taxon>
        <taxon>Scombridae</taxon>
        <taxon>Scomber</taxon>
    </lineage>
</organism>
<keyword evidence="3" id="KW-0812">Transmembrane</keyword>
<dbReference type="GO" id="GO:0007166">
    <property type="term" value="P:cell surface receptor signaling pathway"/>
    <property type="evidence" value="ECO:0007669"/>
    <property type="project" value="TreeGrafter"/>
</dbReference>
<proteinExistence type="predicted"/>
<evidence type="ECO:0000259" key="4">
    <source>
        <dbReference type="SMART" id="SM00409"/>
    </source>
</evidence>
<name>A0AAV1QDL4_SCOSC</name>
<feature type="domain" description="Immunoglobulin" evidence="4">
    <location>
        <begin position="180"/>
        <end position="254"/>
    </location>
</feature>
<evidence type="ECO:0000313" key="6">
    <source>
        <dbReference type="Proteomes" id="UP001314229"/>
    </source>
</evidence>
<dbReference type="GO" id="GO:0006955">
    <property type="term" value="P:immune response"/>
    <property type="evidence" value="ECO:0007669"/>
    <property type="project" value="TreeGrafter"/>
</dbReference>
<gene>
    <name evidence="5" type="ORF">FSCOSCO3_A022875</name>
</gene>
<feature type="transmembrane region" description="Helical" evidence="3">
    <location>
        <begin position="282"/>
        <end position="305"/>
    </location>
</feature>
<dbReference type="EMBL" id="CAWUFR010000760">
    <property type="protein sequence ID" value="CAK6981002.1"/>
    <property type="molecule type" value="Genomic_DNA"/>
</dbReference>
<evidence type="ECO:0000313" key="5">
    <source>
        <dbReference type="EMBL" id="CAK6981002.1"/>
    </source>
</evidence>
<feature type="domain" description="Immunoglobulin" evidence="4">
    <location>
        <begin position="97"/>
        <end position="172"/>
    </location>
</feature>
<sequence length="397" mass="43611">MEVTVLCISLFGCSDSQQQDIMEVTALCIRLLVNVPLLLTAQIQNSSLEADPIDTFASPIVTVPLMLTTLDQDSYQKAETDEENQSYKDAVFLRVDPNRLQFFEYESISLSCADFHGPTEWRVMKNIPSIASQWETAAVLLNIKPAFKSHSGQYWCENEGGERSRALNITVTGGKVILDSPALPVIEQQAVALHCREKDASSNSPADFYKDGRLIKTDYKGKMNILNISISDKGLYKCEISGSGESPESWLAVRAHDTSAPQDSTTQVYQKTHRSHRGSVQLSVLLSVVFTVLCVSVLLLVVGLLHCRKHKVACFSSGMPTPGSDPVFEVTVADPHMAPLAVTKHKKKRGCQEAKAAEPDDVTYAVVVTKKREKGSGGTHIPDPDRTVYGVVANQRK</sequence>
<dbReference type="SMART" id="SM00409">
    <property type="entry name" value="IG"/>
    <property type="match status" value="2"/>
</dbReference>
<keyword evidence="2" id="KW-1015">Disulfide bond</keyword>
<evidence type="ECO:0000256" key="1">
    <source>
        <dbReference type="ARBA" id="ARBA00022729"/>
    </source>
</evidence>
<dbReference type="AlphaFoldDB" id="A0AAV1QDL4"/>
<dbReference type="Proteomes" id="UP001314229">
    <property type="component" value="Unassembled WGS sequence"/>
</dbReference>
<comment type="caution">
    <text evidence="5">The sequence shown here is derived from an EMBL/GenBank/DDBJ whole genome shotgun (WGS) entry which is preliminary data.</text>
</comment>
<dbReference type="Gene3D" id="2.60.40.10">
    <property type="entry name" value="Immunoglobulins"/>
    <property type="match status" value="2"/>
</dbReference>
<dbReference type="InterPro" id="IPR036179">
    <property type="entry name" value="Ig-like_dom_sf"/>
</dbReference>
<dbReference type="PANTHER" id="PTHR11481:SF64">
    <property type="entry name" value="FC RECEPTOR-LIKE PROTEIN 4"/>
    <property type="match status" value="1"/>
</dbReference>
<keyword evidence="5" id="KW-0675">Receptor</keyword>
<evidence type="ECO:0000256" key="3">
    <source>
        <dbReference type="SAM" id="Phobius"/>
    </source>
</evidence>
<reference evidence="5 6" key="1">
    <citation type="submission" date="2024-01" db="EMBL/GenBank/DDBJ databases">
        <authorList>
            <person name="Alioto T."/>
            <person name="Alioto T."/>
            <person name="Gomez Garrido J."/>
        </authorList>
    </citation>
    <scope>NUCLEOTIDE SEQUENCE [LARGE SCALE GENOMIC DNA]</scope>
</reference>
<dbReference type="SUPFAM" id="SSF48726">
    <property type="entry name" value="Immunoglobulin"/>
    <property type="match status" value="2"/>
</dbReference>
<keyword evidence="3" id="KW-1133">Transmembrane helix</keyword>
<accession>A0AAV1QDL4</accession>
<evidence type="ECO:0000256" key="2">
    <source>
        <dbReference type="ARBA" id="ARBA00023157"/>
    </source>
</evidence>
<protein>
    <submittedName>
        <fullName evidence="5">Fc receptor-like protein 5 isoform X1</fullName>
    </submittedName>
</protein>